<sequence length="57" mass="6813">PPASQRFPLPRRRRRFAMRCGATNDVRGRKENKDKRERDRETQVRAKKTVAYVQQSL</sequence>
<dbReference type="Proteomes" id="UP000053841">
    <property type="component" value="Unassembled WGS sequence"/>
</dbReference>
<dbReference type="HOGENOM" id="CLU_3001908_0_0_1"/>
<dbReference type="GeneID" id="19142597"/>
<name>W6Y040_COCC2</name>
<dbReference type="AlphaFoldDB" id="W6Y040"/>
<reference evidence="2 3" key="1">
    <citation type="journal article" date="2013" name="PLoS Genet.">
        <title>Comparative genome structure, secondary metabolite, and effector coding capacity across Cochliobolus pathogens.</title>
        <authorList>
            <person name="Condon B.J."/>
            <person name="Leng Y."/>
            <person name="Wu D."/>
            <person name="Bushley K.E."/>
            <person name="Ohm R.A."/>
            <person name="Otillar R."/>
            <person name="Martin J."/>
            <person name="Schackwitz W."/>
            <person name="Grimwood J."/>
            <person name="MohdZainudin N."/>
            <person name="Xue C."/>
            <person name="Wang R."/>
            <person name="Manning V.A."/>
            <person name="Dhillon B."/>
            <person name="Tu Z.J."/>
            <person name="Steffenson B.J."/>
            <person name="Salamov A."/>
            <person name="Sun H."/>
            <person name="Lowry S."/>
            <person name="LaButti K."/>
            <person name="Han J."/>
            <person name="Copeland A."/>
            <person name="Lindquist E."/>
            <person name="Barry K."/>
            <person name="Schmutz J."/>
            <person name="Baker S.E."/>
            <person name="Ciuffetti L.M."/>
            <person name="Grigoriev I.V."/>
            <person name="Zhong S."/>
            <person name="Turgeon B.G."/>
        </authorList>
    </citation>
    <scope>NUCLEOTIDE SEQUENCE [LARGE SCALE GENOMIC DNA]</scope>
    <source>
        <strain evidence="2 3">26-R-13</strain>
    </source>
</reference>
<protein>
    <submittedName>
        <fullName evidence="2">Uncharacterized protein</fullName>
    </submittedName>
</protein>
<feature type="region of interest" description="Disordered" evidence="1">
    <location>
        <begin position="1"/>
        <end position="57"/>
    </location>
</feature>
<evidence type="ECO:0000313" key="2">
    <source>
        <dbReference type="EMBL" id="EUC30930.1"/>
    </source>
</evidence>
<organism evidence="2 3">
    <name type="scientific">Cochliobolus carbonum (strain 26-R-13)</name>
    <name type="common">Maize leaf spot fungus</name>
    <name type="synonym">Bipolaris zeicola</name>
    <dbReference type="NCBI Taxonomy" id="930089"/>
    <lineage>
        <taxon>Eukaryota</taxon>
        <taxon>Fungi</taxon>
        <taxon>Dikarya</taxon>
        <taxon>Ascomycota</taxon>
        <taxon>Pezizomycotina</taxon>
        <taxon>Dothideomycetes</taxon>
        <taxon>Pleosporomycetidae</taxon>
        <taxon>Pleosporales</taxon>
        <taxon>Pleosporineae</taxon>
        <taxon>Pleosporaceae</taxon>
        <taxon>Bipolaris</taxon>
    </lineage>
</organism>
<proteinExistence type="predicted"/>
<evidence type="ECO:0000313" key="3">
    <source>
        <dbReference type="Proteomes" id="UP000053841"/>
    </source>
</evidence>
<gene>
    <name evidence="2" type="ORF">COCCADRAFT_102577</name>
</gene>
<feature type="non-terminal residue" evidence="2">
    <location>
        <position position="1"/>
    </location>
</feature>
<dbReference type="EMBL" id="KI964682">
    <property type="protein sequence ID" value="EUC30930.1"/>
    <property type="molecule type" value="Genomic_DNA"/>
</dbReference>
<feature type="compositionally biased region" description="Basic and acidic residues" evidence="1">
    <location>
        <begin position="26"/>
        <end position="44"/>
    </location>
</feature>
<keyword evidence="3" id="KW-1185">Reference proteome</keyword>
<dbReference type="KEGG" id="bze:COCCADRAFT_102577"/>
<dbReference type="RefSeq" id="XP_007714773.1">
    <property type="nucleotide sequence ID" value="XM_007716583.1"/>
</dbReference>
<accession>W6Y040</accession>
<evidence type="ECO:0000256" key="1">
    <source>
        <dbReference type="SAM" id="MobiDB-lite"/>
    </source>
</evidence>